<keyword evidence="4" id="KW-1185">Reference proteome</keyword>
<dbReference type="GO" id="GO:0008017">
    <property type="term" value="F:microtubule binding"/>
    <property type="evidence" value="ECO:0007669"/>
    <property type="project" value="InterPro"/>
</dbReference>
<dbReference type="InterPro" id="IPR011989">
    <property type="entry name" value="ARM-like"/>
</dbReference>
<dbReference type="PANTHER" id="PTHR31363">
    <property type="entry name" value="TRAF3-INTERACTING PROTEIN 1"/>
    <property type="match status" value="1"/>
</dbReference>
<feature type="compositionally biased region" description="Gly residues" evidence="2">
    <location>
        <begin position="924"/>
        <end position="933"/>
    </location>
</feature>
<proteinExistence type="predicted"/>
<organism evidence="3 4">
    <name type="scientific">Edaphochlamys debaryana</name>
    <dbReference type="NCBI Taxonomy" id="47281"/>
    <lineage>
        <taxon>Eukaryota</taxon>
        <taxon>Viridiplantae</taxon>
        <taxon>Chlorophyta</taxon>
        <taxon>core chlorophytes</taxon>
        <taxon>Chlorophyceae</taxon>
        <taxon>CS clade</taxon>
        <taxon>Chlamydomonadales</taxon>
        <taxon>Chlamydomonadales incertae sedis</taxon>
        <taxon>Edaphochlamys</taxon>
    </lineage>
</organism>
<dbReference type="PANTHER" id="PTHR31363:SF0">
    <property type="entry name" value="TRAF3-INTERACTING PROTEIN 1"/>
    <property type="match status" value="1"/>
</dbReference>
<dbReference type="Proteomes" id="UP000612055">
    <property type="component" value="Unassembled WGS sequence"/>
</dbReference>
<feature type="region of interest" description="Disordered" evidence="2">
    <location>
        <begin position="1844"/>
        <end position="1865"/>
    </location>
</feature>
<dbReference type="GO" id="GO:0005930">
    <property type="term" value="C:axoneme"/>
    <property type="evidence" value="ECO:0007669"/>
    <property type="project" value="TreeGrafter"/>
</dbReference>
<dbReference type="GO" id="GO:0042073">
    <property type="term" value="P:intraciliary transport"/>
    <property type="evidence" value="ECO:0007669"/>
    <property type="project" value="TreeGrafter"/>
</dbReference>
<sequence>MDGNFVADVRLDDSDEVLQLPIVKSKVKKLLQGAVKKIALLGAPVIPSSDDSLEQFLQAAGRFFGKDPAKWDQVGDTKVDVVEEAGKRTTKLTGVFTGTELALLVENPYYDERLPAREDKPELNFSQKRTPIRTDDEWQELIVEQPWTPSKRRQLLTAYLHAKVEAEDPVLATEGAHGFWELAINKEHHADIRLDRLAALLNKLSAPNVEVATTTAAAVWALATTGLSRRSMADLDIVSLILGNIKRSFKMPVILEDGTSPAAAASADDGSSTRRPADAVPEAHRNRYQSFLLGALSVLLIDRNCRRAYLQQEPEFGTLFTLAKNLEGYAAEAAAARRETAAKLLTTMVQRDADARRSLIASGALRSVISLLNPKGPGENMIQFCAASLLATLVLDDDAMELIRDRGEAPLMFEACIVLLQSTLGKLKREVARFYGQLSEEDAAVSPPLDVELGVRLAEAASQAMWGSAHYCVMMDPIQVKMDHIAQLGVMGTDCYNTVALPLSRVAHCITASLATLAANPDAAMLIMTSPDDVSLSFLMNMLDCVETENFEQAGHVKASACAGVAFLACHPIGAEGDECMFGPYRAKLLGLGAFGALLRAALSSVMDSDCDRIIQQAAAIGLMYLSTMAGAVDPAELAMYAALLTDSDNSEMIEFLMAGMWILLRNGNNRKVLGTSFNPSPANALAKNMINKLNDAITLHEINDEVTAKMSKLRNVTENAPQASEEGGAEVEGERSAASGATPAGAGDQGGDMGRDAGLEEDGAAAAMEDTEALDQEAAAGEPSGAEEAAQAEPGAEQPPAEGEAAAAEGQPGGEGTGPSEGAAQPGTGSVRQSVSGAPGSVRQSASGAPAAEGDAAAPAGEEAPAADAADAPADAEAPASPSREPAAAPEEASAAAAAAGAPPASAGGAGARPSAPSTAQGGARGGGGEGGVEPVAGGVGDTSEGFFENQDKPFPSVMLMKRAESHDKLKKKAEAMKGRMKQLEKRFDKQLKDNWGLETLVSVGESWLPAMLEQDDVGEATDVPVLKLFEFLVASICMFMVDDDGVAERRELDVFRLSAPDGTKNKTWWTVDARAPEADGTVDSDTERALRILLQILGMHLSAAWKSMQLGVLTLWNACCRHPNMERHVVERGVAMKLLMVVNNPMWPPSLREISAGCLEFFQERWTNLATFGNGANLMPQGLPAEVSGLAPGAAPTDGVVPYMAAMVGLVNTQVPLMEYRGCHGLARMTYTAPYACPDAKSFLREAKAVAAAIGGVEALVSLMKRLNRRYQDLGGIAVVAAGLRSTGGMPVGSGAAAAAAGGAGGMGNTGGGRTGGQSPSPDGENPAAFERDMHNIEAVQDIYFVAMAAMLNLSVLRANQVPLAKRGLLVLLGTNTVFFNRVVALRAQLNATRPGAPGASSGADALAREEQLLNLCSAILQNIAQHPQNRTRLYKAELKGSVALDKVIEAAMDVDEETRTAASFLPSIPSHRSVSPRSASPSPQPSTMTMGTKGGKASSLGPNPSVGRLSGTASPTKGAGGRVPQGAKMTQNGQVINNGVDTQLAGVVRPKVVFPPICERNPDGSPMRFGGNATLTRIGSNHSARSMSQDEGHGVHMEFSDMGNTGMSHEALTDSRYRFLTWIDNTFHDLDAGATVPFSKKGNGNASGDDRTITSAARTHRKQLWDEKGDWLPNEPESFKALNKLLARPLSHLWQEMPEHRARQGKQRWEPTVSEYRELASDKPLTRPAAKLLSTLPPKDQEELLLAATKFVGLTPESDDEEEESTSGGTPGFMDEDLGFGAGPSGSGAGPSGAAAGGGGAGAAGGKKGQAGGKTSPLPPPPPGDMKAILAGEFSADIGKPTVSTVSWTDGPPNRPSTRERENGRVGLTVLQAPPDVLAATAARRAAEEAAAIDSRFGAMGMDIGNMDGEGGTAPGSEGQPAARKPVPLKVCIGPKRPRQVITFEDRIIVDTDNSRPLLTMFEHVEGSKVSEGLFPSYVLPNGKRAHMYYSGGALLDEVSVEAVIPPPRPSTVPQALQQTMPLANVLNLIAKPPGSAPPFIPYKPVPRLVPLPTMHTLTVKRPDQVSEEVFGDLREDNLQLVIQAKKIIKTQTTTRVENIEIKAAEEREPWTLPSSIFKNRVKECDARAFFDSHQVEEKMFERDWMRATSKEKFASMMSRENKANKEGKDEKVAIKEVHDVLLKYWAQVLGAFVYYAAGGSGDPYHMSLNAFTTFLDECAIADSDSQYCKRSDCDTIFIVCNFQPDKKSAEAQVNMENAMMRYEFLEAIVRLAIAKYGKGQATDDLPTAVQMLIEKNILPNLVPGAVLNSNAFRTERLYNEEVDMVFKKHSVLLKALYSRYRLKPVGGGLRPKVLKLDGWLQFLQDSQLVDSQFTLQDGGLAFLWARMYVIDEIKDYARYTCLSFTDFLEALGRVADMKALPSASDLDLAGYDNILEWSLDKERMEGGPGGGGGGGGGGGDGGDSGGGMVAGSLDIFRPRASAGFDTPKTRPLYVKLEMFMDLVFRRLYWDPSQPEVPFNYDGLLKLIKKIDKDLGP</sequence>
<evidence type="ECO:0000256" key="2">
    <source>
        <dbReference type="SAM" id="MobiDB-lite"/>
    </source>
</evidence>
<gene>
    <name evidence="3" type="ORF">HYH03_002980</name>
</gene>
<evidence type="ECO:0000313" key="3">
    <source>
        <dbReference type="EMBL" id="KAG2499406.1"/>
    </source>
</evidence>
<dbReference type="GO" id="GO:0030992">
    <property type="term" value="C:intraciliary transport particle B"/>
    <property type="evidence" value="ECO:0007669"/>
    <property type="project" value="TreeGrafter"/>
</dbReference>
<feature type="compositionally biased region" description="Gly residues" evidence="2">
    <location>
        <begin position="1783"/>
        <end position="1815"/>
    </location>
</feature>
<feature type="compositionally biased region" description="Low complexity" evidence="2">
    <location>
        <begin position="777"/>
        <end position="811"/>
    </location>
</feature>
<dbReference type="InterPro" id="IPR016024">
    <property type="entry name" value="ARM-type_fold"/>
</dbReference>
<dbReference type="SUPFAM" id="SSF48371">
    <property type="entry name" value="ARM repeat"/>
    <property type="match status" value="1"/>
</dbReference>
<feature type="region of interest" description="Disordered" evidence="2">
    <location>
        <begin position="1310"/>
        <end position="1331"/>
    </location>
</feature>
<protein>
    <submittedName>
        <fullName evidence="3">Uncharacterized protein</fullName>
    </submittedName>
</protein>
<feature type="region of interest" description="Disordered" evidence="2">
    <location>
        <begin position="1755"/>
        <end position="1831"/>
    </location>
</feature>
<keyword evidence="1" id="KW-0175">Coiled coil</keyword>
<dbReference type="Gene3D" id="1.25.10.10">
    <property type="entry name" value="Leucine-rich Repeat Variant"/>
    <property type="match status" value="2"/>
</dbReference>
<feature type="region of interest" description="Disordered" evidence="2">
    <location>
        <begin position="1466"/>
        <end position="1527"/>
    </location>
</feature>
<feature type="compositionally biased region" description="Low complexity" evidence="2">
    <location>
        <begin position="846"/>
        <end position="918"/>
    </location>
</feature>
<accession>A0A836C3S2</accession>
<dbReference type="EMBL" id="JAEHOE010000007">
    <property type="protein sequence ID" value="KAG2499406.1"/>
    <property type="molecule type" value="Genomic_DNA"/>
</dbReference>
<reference evidence="3" key="1">
    <citation type="journal article" date="2020" name="bioRxiv">
        <title>Comparative genomics of Chlamydomonas.</title>
        <authorList>
            <person name="Craig R.J."/>
            <person name="Hasan A.R."/>
            <person name="Ness R.W."/>
            <person name="Keightley P.D."/>
        </authorList>
    </citation>
    <scope>NUCLEOTIDE SEQUENCE</scope>
    <source>
        <strain evidence="3">CCAP 11/70</strain>
    </source>
</reference>
<feature type="region of interest" description="Disordered" evidence="2">
    <location>
        <begin position="715"/>
        <end position="953"/>
    </location>
</feature>
<comment type="caution">
    <text evidence="3">The sequence shown here is derived from an EMBL/GenBank/DDBJ whole genome shotgun (WGS) entry which is preliminary data.</text>
</comment>
<feature type="compositionally biased region" description="Low complexity" evidence="2">
    <location>
        <begin position="737"/>
        <end position="747"/>
    </location>
</feature>
<dbReference type="GO" id="GO:0036064">
    <property type="term" value="C:ciliary basal body"/>
    <property type="evidence" value="ECO:0007669"/>
    <property type="project" value="TreeGrafter"/>
</dbReference>
<dbReference type="GO" id="GO:0060271">
    <property type="term" value="P:cilium assembly"/>
    <property type="evidence" value="ECO:0007669"/>
    <property type="project" value="TreeGrafter"/>
</dbReference>
<dbReference type="GO" id="GO:0070507">
    <property type="term" value="P:regulation of microtubule cytoskeleton organization"/>
    <property type="evidence" value="ECO:0007669"/>
    <property type="project" value="TreeGrafter"/>
</dbReference>
<feature type="compositionally biased region" description="Low complexity" evidence="2">
    <location>
        <begin position="1472"/>
        <end position="1484"/>
    </location>
</feature>
<feature type="compositionally biased region" description="Acidic residues" evidence="2">
    <location>
        <begin position="760"/>
        <end position="776"/>
    </location>
</feature>
<evidence type="ECO:0000313" key="4">
    <source>
        <dbReference type="Proteomes" id="UP000612055"/>
    </source>
</evidence>
<name>A0A836C3S2_9CHLO</name>
<feature type="compositionally biased region" description="Polar residues" evidence="2">
    <location>
        <begin position="828"/>
        <end position="837"/>
    </location>
</feature>
<feature type="coiled-coil region" evidence="1">
    <location>
        <begin position="968"/>
        <end position="995"/>
    </location>
</feature>
<dbReference type="InterPro" id="IPR018799">
    <property type="entry name" value="TRAF3IP1"/>
</dbReference>
<dbReference type="OrthoDB" id="120976at2759"/>
<evidence type="ECO:0000256" key="1">
    <source>
        <dbReference type="SAM" id="Coils"/>
    </source>
</evidence>